<keyword evidence="2" id="KW-1185">Reference proteome</keyword>
<name>A0AAV4BK51_9GAST</name>
<accession>A0AAV4BK51</accession>
<dbReference type="InterPro" id="IPR036691">
    <property type="entry name" value="Endo/exonu/phosph_ase_sf"/>
</dbReference>
<evidence type="ECO:0000313" key="2">
    <source>
        <dbReference type="Proteomes" id="UP000735302"/>
    </source>
</evidence>
<dbReference type="EMBL" id="BLXT01005065">
    <property type="protein sequence ID" value="GFO19307.1"/>
    <property type="molecule type" value="Genomic_DNA"/>
</dbReference>
<dbReference type="Proteomes" id="UP000735302">
    <property type="component" value="Unassembled WGS sequence"/>
</dbReference>
<sequence length="197" mass="22696">MGDFNAKVGTEKVDDIVGKHGLGITNERGEKLIEWCQANNIIVGNIWFQQPPRRKWTWKSPGDETRNQIDYMMISERYRNALLLAKTYPSADCYSDHVPVKTNERVLNEANKRRSLVRTIRKRQATFLGHVMRRGKLEHLVTTGKFEGKRGRGRQRERIMDGLATWLGPGKVSDILAAVKDRDLWRDMIANAYKQGT</sequence>
<dbReference type="Gene3D" id="3.60.10.10">
    <property type="entry name" value="Endonuclease/exonuclease/phosphatase"/>
    <property type="match status" value="1"/>
</dbReference>
<reference evidence="1 2" key="1">
    <citation type="journal article" date="2021" name="Elife">
        <title>Chloroplast acquisition without the gene transfer in kleptoplastic sea slugs, Plakobranchus ocellatus.</title>
        <authorList>
            <person name="Maeda T."/>
            <person name="Takahashi S."/>
            <person name="Yoshida T."/>
            <person name="Shimamura S."/>
            <person name="Takaki Y."/>
            <person name="Nagai Y."/>
            <person name="Toyoda A."/>
            <person name="Suzuki Y."/>
            <person name="Arimoto A."/>
            <person name="Ishii H."/>
            <person name="Satoh N."/>
            <person name="Nishiyama T."/>
            <person name="Hasebe M."/>
            <person name="Maruyama T."/>
            <person name="Minagawa J."/>
            <person name="Obokata J."/>
            <person name="Shigenobu S."/>
        </authorList>
    </citation>
    <scope>NUCLEOTIDE SEQUENCE [LARGE SCALE GENOMIC DNA]</scope>
</reference>
<dbReference type="SUPFAM" id="SSF56219">
    <property type="entry name" value="DNase I-like"/>
    <property type="match status" value="1"/>
</dbReference>
<comment type="caution">
    <text evidence="1">The sequence shown here is derived from an EMBL/GenBank/DDBJ whole genome shotgun (WGS) entry which is preliminary data.</text>
</comment>
<dbReference type="AlphaFoldDB" id="A0AAV4BK51"/>
<gene>
    <name evidence="1" type="ORF">PoB_004581200</name>
</gene>
<organism evidence="1 2">
    <name type="scientific">Plakobranchus ocellatus</name>
    <dbReference type="NCBI Taxonomy" id="259542"/>
    <lineage>
        <taxon>Eukaryota</taxon>
        <taxon>Metazoa</taxon>
        <taxon>Spiralia</taxon>
        <taxon>Lophotrochozoa</taxon>
        <taxon>Mollusca</taxon>
        <taxon>Gastropoda</taxon>
        <taxon>Heterobranchia</taxon>
        <taxon>Euthyneura</taxon>
        <taxon>Panpulmonata</taxon>
        <taxon>Sacoglossa</taxon>
        <taxon>Placobranchoidea</taxon>
        <taxon>Plakobranchidae</taxon>
        <taxon>Plakobranchus</taxon>
    </lineage>
</organism>
<protein>
    <submittedName>
        <fullName evidence="1">Craniofacial development protein 2-like</fullName>
    </submittedName>
</protein>
<evidence type="ECO:0000313" key="1">
    <source>
        <dbReference type="EMBL" id="GFO19307.1"/>
    </source>
</evidence>
<proteinExistence type="predicted"/>